<dbReference type="Gene3D" id="2.40.37.10">
    <property type="entry name" value="Lyase, Ornithine Decarboxylase, Chain A, domain 1"/>
    <property type="match status" value="1"/>
</dbReference>
<dbReference type="AlphaFoldDB" id="A0A537LLS9"/>
<gene>
    <name evidence="5" type="ORF">E6G98_10870</name>
</gene>
<dbReference type="EMBL" id="VBAI01000171">
    <property type="protein sequence ID" value="TMJ08975.1"/>
    <property type="molecule type" value="Genomic_DNA"/>
</dbReference>
<evidence type="ECO:0000313" key="6">
    <source>
        <dbReference type="Proteomes" id="UP000315217"/>
    </source>
</evidence>
<name>A0A537LLS9_9BACT</name>
<comment type="caution">
    <text evidence="5">The sequence shown here is derived from an EMBL/GenBank/DDBJ whole genome shotgun (WGS) entry which is preliminary data.</text>
</comment>
<organism evidence="5 6">
    <name type="scientific">Candidatus Segetimicrobium genomatis</name>
    <dbReference type="NCBI Taxonomy" id="2569760"/>
    <lineage>
        <taxon>Bacteria</taxon>
        <taxon>Bacillati</taxon>
        <taxon>Candidatus Sysuimicrobiota</taxon>
        <taxon>Candidatus Sysuimicrobiia</taxon>
        <taxon>Candidatus Sysuimicrobiales</taxon>
        <taxon>Candidatus Segetimicrobiaceae</taxon>
        <taxon>Candidatus Segetimicrobium</taxon>
    </lineage>
</organism>
<dbReference type="SUPFAM" id="SSF50621">
    <property type="entry name" value="Alanine racemase C-terminal domain-like"/>
    <property type="match status" value="1"/>
</dbReference>
<comment type="cofactor">
    <cofactor evidence="1">
        <name>pyridoxal 5'-phosphate</name>
        <dbReference type="ChEBI" id="CHEBI:597326"/>
    </cofactor>
</comment>
<proteinExistence type="predicted"/>
<keyword evidence="3" id="KW-0413">Isomerase</keyword>
<reference evidence="5 6" key="1">
    <citation type="journal article" date="2019" name="Nat. Microbiol.">
        <title>Mediterranean grassland soil C-N compound turnover is dependent on rainfall and depth, and is mediated by genomically divergent microorganisms.</title>
        <authorList>
            <person name="Diamond S."/>
            <person name="Andeer P.F."/>
            <person name="Li Z."/>
            <person name="Crits-Christoph A."/>
            <person name="Burstein D."/>
            <person name="Anantharaman K."/>
            <person name="Lane K.R."/>
            <person name="Thomas B.C."/>
            <person name="Pan C."/>
            <person name="Northen T.R."/>
            <person name="Banfield J.F."/>
        </authorList>
    </citation>
    <scope>NUCLEOTIDE SEQUENCE [LARGE SCALE GENOMIC DNA]</scope>
    <source>
        <strain evidence="5">NP_1</strain>
    </source>
</reference>
<dbReference type="Proteomes" id="UP000315217">
    <property type="component" value="Unassembled WGS sequence"/>
</dbReference>
<dbReference type="InterPro" id="IPR011079">
    <property type="entry name" value="Ala_racemase_C"/>
</dbReference>
<sequence length="41" mass="4409">FGDVISADEVAAWAHTISYEILCGVGLRVPRIYVRNGTAST</sequence>
<evidence type="ECO:0000256" key="3">
    <source>
        <dbReference type="ARBA" id="ARBA00023235"/>
    </source>
</evidence>
<dbReference type="InterPro" id="IPR009006">
    <property type="entry name" value="Ala_racemase/Decarboxylase_C"/>
</dbReference>
<evidence type="ECO:0000313" key="5">
    <source>
        <dbReference type="EMBL" id="TMJ08975.1"/>
    </source>
</evidence>
<dbReference type="GO" id="GO:0008784">
    <property type="term" value="F:alanine racemase activity"/>
    <property type="evidence" value="ECO:0007669"/>
    <property type="project" value="UniProtKB-ARBA"/>
</dbReference>
<dbReference type="Pfam" id="PF00842">
    <property type="entry name" value="Ala_racemase_C"/>
    <property type="match status" value="1"/>
</dbReference>
<feature type="non-terminal residue" evidence="5">
    <location>
        <position position="1"/>
    </location>
</feature>
<feature type="domain" description="Alanine racemase C-terminal" evidence="4">
    <location>
        <begin position="4"/>
        <end position="33"/>
    </location>
</feature>
<evidence type="ECO:0000256" key="2">
    <source>
        <dbReference type="ARBA" id="ARBA00022898"/>
    </source>
</evidence>
<keyword evidence="2" id="KW-0663">Pyridoxal phosphate</keyword>
<evidence type="ECO:0000259" key="4">
    <source>
        <dbReference type="Pfam" id="PF00842"/>
    </source>
</evidence>
<protein>
    <recommendedName>
        <fullName evidence="4">Alanine racemase C-terminal domain-containing protein</fullName>
    </recommendedName>
</protein>
<evidence type="ECO:0000256" key="1">
    <source>
        <dbReference type="ARBA" id="ARBA00001933"/>
    </source>
</evidence>
<accession>A0A537LLS9</accession>